<keyword evidence="1" id="KW-0732">Signal</keyword>
<evidence type="ECO:0000256" key="1">
    <source>
        <dbReference type="SAM" id="SignalP"/>
    </source>
</evidence>
<feature type="signal peptide" evidence="1">
    <location>
        <begin position="1"/>
        <end position="23"/>
    </location>
</feature>
<name>A0A426TYG9_9CHLR</name>
<dbReference type="Proteomes" id="UP000280307">
    <property type="component" value="Unassembled WGS sequence"/>
</dbReference>
<sequence length="232" mass="25505">MKKLILPLALLLLLLGACTPFGAAVSPTATIEPTNAPVALEATPTPAALLVLDPLPTLAPELPSSPSGPDLLLARLNTHERLLRDQVALAIALGNCRTTPDDCPVVARETPLEVEVGYARPFFVTDLANNKNFEINAELRYAGPVVLMYVEEGLPYNQQALERAAQQFEQEIYPRTREVFGSEVQPGVDGDRRITILNARDPSNRVLGYYSSQDSLPSQVNRYSNEREMFFM</sequence>
<dbReference type="PROSITE" id="PS51257">
    <property type="entry name" value="PROKAR_LIPOPROTEIN"/>
    <property type="match status" value="1"/>
</dbReference>
<dbReference type="AlphaFoldDB" id="A0A426TYG9"/>
<protein>
    <submittedName>
        <fullName evidence="2">Uncharacterized protein</fullName>
    </submittedName>
</protein>
<comment type="caution">
    <text evidence="2">The sequence shown here is derived from an EMBL/GenBank/DDBJ whole genome shotgun (WGS) entry which is preliminary data.</text>
</comment>
<feature type="chain" id="PRO_5019280496" evidence="1">
    <location>
        <begin position="24"/>
        <end position="232"/>
    </location>
</feature>
<organism evidence="2 3">
    <name type="scientific">Candidatus Viridilinea halotolerans</name>
    <dbReference type="NCBI Taxonomy" id="2491704"/>
    <lineage>
        <taxon>Bacteria</taxon>
        <taxon>Bacillati</taxon>
        <taxon>Chloroflexota</taxon>
        <taxon>Chloroflexia</taxon>
        <taxon>Chloroflexales</taxon>
        <taxon>Chloroflexineae</taxon>
        <taxon>Oscillochloridaceae</taxon>
        <taxon>Candidatus Viridilinea</taxon>
    </lineage>
</organism>
<evidence type="ECO:0000313" key="2">
    <source>
        <dbReference type="EMBL" id="RRR71005.1"/>
    </source>
</evidence>
<reference evidence="2 3" key="1">
    <citation type="submission" date="2018-12" db="EMBL/GenBank/DDBJ databases">
        <title>Genome Sequence of Candidatus Viridilinea halotolerans isolated from saline sulfide-rich spring.</title>
        <authorList>
            <person name="Grouzdev D.S."/>
            <person name="Burganskaya E.I."/>
            <person name="Krutkina M.S."/>
            <person name="Sukhacheva M.V."/>
            <person name="Gorlenko V.M."/>
        </authorList>
    </citation>
    <scope>NUCLEOTIDE SEQUENCE [LARGE SCALE GENOMIC DNA]</scope>
    <source>
        <strain evidence="2">Chok-6</strain>
    </source>
</reference>
<proteinExistence type="predicted"/>
<dbReference type="EMBL" id="RSAS01000477">
    <property type="protein sequence ID" value="RRR71005.1"/>
    <property type="molecule type" value="Genomic_DNA"/>
</dbReference>
<evidence type="ECO:0000313" key="3">
    <source>
        <dbReference type="Proteomes" id="UP000280307"/>
    </source>
</evidence>
<feature type="non-terminal residue" evidence="2">
    <location>
        <position position="232"/>
    </location>
</feature>
<accession>A0A426TYG9</accession>
<gene>
    <name evidence="2" type="ORF">EI684_12150</name>
</gene>